<organism evidence="2 3">
    <name type="scientific">Setaria viridis</name>
    <name type="common">Green bristlegrass</name>
    <name type="synonym">Setaria italica subsp. viridis</name>
    <dbReference type="NCBI Taxonomy" id="4556"/>
    <lineage>
        <taxon>Eukaryota</taxon>
        <taxon>Viridiplantae</taxon>
        <taxon>Streptophyta</taxon>
        <taxon>Embryophyta</taxon>
        <taxon>Tracheophyta</taxon>
        <taxon>Spermatophyta</taxon>
        <taxon>Magnoliopsida</taxon>
        <taxon>Liliopsida</taxon>
        <taxon>Poales</taxon>
        <taxon>Poaceae</taxon>
        <taxon>PACMAD clade</taxon>
        <taxon>Panicoideae</taxon>
        <taxon>Panicodae</taxon>
        <taxon>Paniceae</taxon>
        <taxon>Cenchrinae</taxon>
        <taxon>Setaria</taxon>
    </lineage>
</organism>
<evidence type="ECO:0000313" key="3">
    <source>
        <dbReference type="Proteomes" id="UP000298652"/>
    </source>
</evidence>
<dbReference type="EMBL" id="CM016559">
    <property type="protein sequence ID" value="TKW01041.1"/>
    <property type="molecule type" value="Genomic_DNA"/>
</dbReference>
<sequence>MSRLAPLAQLCLLHLAVQPGRVQPVRAPKICFCADSPPTSPPFGRCLSSHMARSNQGAPAPVGRFVFDDKDLESDEALWALYERWCKFWGEERSREEMQRCFDDFKDCALFVHRANKNGGRLELNMFADGKQAGGLIFADRKENEKRHIRVRREVFERLPNKKSLLMGSAGHSRVNNKGSEEEDFIDLLV</sequence>
<evidence type="ECO:0000256" key="1">
    <source>
        <dbReference type="SAM" id="SignalP"/>
    </source>
</evidence>
<feature type="chain" id="PRO_5020741006" description="Cathepsin propeptide inhibitor domain-containing protein" evidence="1">
    <location>
        <begin position="23"/>
        <end position="190"/>
    </location>
</feature>
<dbReference type="AlphaFoldDB" id="A0A4U6TFK0"/>
<keyword evidence="3" id="KW-1185">Reference proteome</keyword>
<gene>
    <name evidence="2" type="ORF">SEVIR_8G151000v2</name>
</gene>
<protein>
    <recommendedName>
        <fullName evidence="4">Cathepsin propeptide inhibitor domain-containing protein</fullName>
    </recommendedName>
</protein>
<dbReference type="Gene3D" id="1.10.287.2250">
    <property type="match status" value="1"/>
</dbReference>
<dbReference type="Gramene" id="TKW01041">
    <property type="protein sequence ID" value="TKW01041"/>
    <property type="gene ID" value="SEVIR_8G151000v2"/>
</dbReference>
<dbReference type="Proteomes" id="UP000298652">
    <property type="component" value="Chromosome 8"/>
</dbReference>
<proteinExistence type="predicted"/>
<name>A0A4U6TFK0_SETVI</name>
<keyword evidence="1" id="KW-0732">Signal</keyword>
<evidence type="ECO:0008006" key="4">
    <source>
        <dbReference type="Google" id="ProtNLM"/>
    </source>
</evidence>
<reference evidence="2" key="1">
    <citation type="submission" date="2019-03" db="EMBL/GenBank/DDBJ databases">
        <title>WGS assembly of Setaria viridis.</title>
        <authorList>
            <person name="Huang P."/>
            <person name="Jenkins J."/>
            <person name="Grimwood J."/>
            <person name="Barry K."/>
            <person name="Healey A."/>
            <person name="Mamidi S."/>
            <person name="Sreedasyam A."/>
            <person name="Shu S."/>
            <person name="Feldman M."/>
            <person name="Wu J."/>
            <person name="Yu Y."/>
            <person name="Chen C."/>
            <person name="Johnson J."/>
            <person name="Rokhsar D."/>
            <person name="Baxter I."/>
            <person name="Schmutz J."/>
            <person name="Brutnell T."/>
            <person name="Kellogg E."/>
        </authorList>
    </citation>
    <scope>NUCLEOTIDE SEQUENCE [LARGE SCALE GENOMIC DNA]</scope>
</reference>
<feature type="signal peptide" evidence="1">
    <location>
        <begin position="1"/>
        <end position="22"/>
    </location>
</feature>
<accession>A0A4U6TFK0</accession>
<evidence type="ECO:0000313" key="2">
    <source>
        <dbReference type="EMBL" id="TKW01041.1"/>
    </source>
</evidence>